<proteinExistence type="predicted"/>
<dbReference type="WBParaSite" id="MCU_013049-RA">
    <property type="protein sequence ID" value="MCU_013049-RA"/>
    <property type="gene ID" value="MCU_013049"/>
</dbReference>
<protein>
    <submittedName>
        <fullName evidence="1">Uncharacterized protein</fullName>
    </submittedName>
</protein>
<reference evidence="1" key="1">
    <citation type="submission" date="2019-11" db="UniProtKB">
        <authorList>
            <consortium name="WormBaseParasite"/>
        </authorList>
    </citation>
    <scope>IDENTIFICATION</scope>
</reference>
<accession>A0A5K3G4F7</accession>
<organism evidence="1">
    <name type="scientific">Mesocestoides corti</name>
    <name type="common">Flatworm</name>
    <dbReference type="NCBI Taxonomy" id="53468"/>
    <lineage>
        <taxon>Eukaryota</taxon>
        <taxon>Metazoa</taxon>
        <taxon>Spiralia</taxon>
        <taxon>Lophotrochozoa</taxon>
        <taxon>Platyhelminthes</taxon>
        <taxon>Cestoda</taxon>
        <taxon>Eucestoda</taxon>
        <taxon>Cyclophyllidea</taxon>
        <taxon>Mesocestoididae</taxon>
        <taxon>Mesocestoides</taxon>
    </lineage>
</organism>
<evidence type="ECO:0000313" key="1">
    <source>
        <dbReference type="WBParaSite" id="MCU_013049-RA"/>
    </source>
</evidence>
<dbReference type="AlphaFoldDB" id="A0A5K3G4F7"/>
<name>A0A5K3G4F7_MESCO</name>
<sequence length="106" mass="11665">MRRTLPTPGIARIFFSARRKFSLKANYTLFMGGTFWVEFLWTHCSFPPPPPPPPPSSPCSSSSCHFSLFTSFSLVSCNTVSRQLFLVPGATSNAVPLCVCVCVWSA</sequence>